<gene>
    <name evidence="13" type="primary">GBSSIIb</name>
    <name evidence="13" type="synonym">CrGBSSIIb</name>
</gene>
<dbReference type="FunFam" id="3.40.50.2000:FF:000090">
    <property type="entry name" value="Starch synthase, chloroplastic/amyloplastic"/>
    <property type="match status" value="1"/>
</dbReference>
<dbReference type="InterPro" id="IPR001296">
    <property type="entry name" value="Glyco_trans_1"/>
</dbReference>
<feature type="region of interest" description="Disordered" evidence="10">
    <location>
        <begin position="591"/>
        <end position="612"/>
    </location>
</feature>
<dbReference type="Pfam" id="PF00534">
    <property type="entry name" value="Glycos_transf_1"/>
    <property type="match status" value="1"/>
</dbReference>
<dbReference type="PANTHER" id="PTHR45825">
    <property type="entry name" value="GRANULE-BOUND STARCH SYNTHASE 1, CHLOROPLASTIC/AMYLOPLASTIC"/>
    <property type="match status" value="1"/>
</dbReference>
<dbReference type="PANTHER" id="PTHR45825:SF3">
    <property type="entry name" value="GRANULE-BOUND STARCH SYNTHASE 1, CHLOROPLASTIC_AMYLOPLASTIC"/>
    <property type="match status" value="1"/>
</dbReference>
<keyword evidence="5 9" id="KW-0328">Glycosyltransferase</keyword>
<feature type="domain" description="Glycosyl transferase family 1" evidence="11">
    <location>
        <begin position="395"/>
        <end position="522"/>
    </location>
</feature>
<evidence type="ECO:0000256" key="8">
    <source>
        <dbReference type="ARBA" id="ARBA00022946"/>
    </source>
</evidence>
<dbReference type="GO" id="GO:0009507">
    <property type="term" value="C:chloroplast"/>
    <property type="evidence" value="ECO:0007669"/>
    <property type="project" value="UniProtKB-SubCell"/>
</dbReference>
<evidence type="ECO:0000256" key="6">
    <source>
        <dbReference type="ARBA" id="ARBA00022679"/>
    </source>
</evidence>
<name>A0A3G9IU40_AMACR</name>
<proteinExistence type="inferred from homology"/>
<evidence type="ECO:0000259" key="12">
    <source>
        <dbReference type="Pfam" id="PF08323"/>
    </source>
</evidence>
<dbReference type="GO" id="GO:0009501">
    <property type="term" value="C:amyloplast"/>
    <property type="evidence" value="ECO:0007669"/>
    <property type="project" value="UniProtKB-SubCell"/>
</dbReference>
<dbReference type="EC" id="2.4.1.-" evidence="9"/>
<evidence type="ECO:0000313" key="13">
    <source>
        <dbReference type="EMBL" id="BBH10742.1"/>
    </source>
</evidence>
<comment type="similarity">
    <text evidence="2 9">Belongs to the glycosyltransferase 1 family. Bacterial/plant glycogen synthase subfamily.</text>
</comment>
<dbReference type="CDD" id="cd03791">
    <property type="entry name" value="GT5_Glycogen_synthase_DULL1-like"/>
    <property type="match status" value="1"/>
</dbReference>
<accession>A0A3G9IU40</accession>
<dbReference type="SUPFAM" id="SSF53756">
    <property type="entry name" value="UDP-Glycosyltransferase/glycogen phosphorylase"/>
    <property type="match status" value="1"/>
</dbReference>
<evidence type="ECO:0000256" key="7">
    <source>
        <dbReference type="ARBA" id="ARBA00022922"/>
    </source>
</evidence>
<keyword evidence="4" id="KW-0934">Plastid</keyword>
<keyword evidence="8" id="KW-0809">Transit peptide</keyword>
<dbReference type="EMBL" id="LC153782">
    <property type="protein sequence ID" value="BBH10742.1"/>
    <property type="molecule type" value="Genomic_DNA"/>
</dbReference>
<evidence type="ECO:0000256" key="9">
    <source>
        <dbReference type="RuleBase" id="RU361232"/>
    </source>
</evidence>
<evidence type="ECO:0000256" key="5">
    <source>
        <dbReference type="ARBA" id="ARBA00022676"/>
    </source>
</evidence>
<dbReference type="HAMAP" id="MF_00484">
    <property type="entry name" value="Glycogen_synth"/>
    <property type="match status" value="1"/>
</dbReference>
<dbReference type="InterPro" id="IPR013534">
    <property type="entry name" value="Starch_synth_cat_dom"/>
</dbReference>
<feature type="domain" description="Starch synthase catalytic" evidence="12">
    <location>
        <begin position="85"/>
        <end position="344"/>
    </location>
</feature>
<evidence type="ECO:0000256" key="1">
    <source>
        <dbReference type="ARBA" id="ARBA00004727"/>
    </source>
</evidence>
<keyword evidence="9" id="KW-0035">Amyloplast</keyword>
<dbReference type="GO" id="GO:0019252">
    <property type="term" value="P:starch biosynthetic process"/>
    <property type="evidence" value="ECO:0007669"/>
    <property type="project" value="UniProtKB-UniRule"/>
</dbReference>
<dbReference type="GO" id="GO:0004373">
    <property type="term" value="F:alpha-1,4-glucan glucosyltransferase (UDP-glucose donor) activity"/>
    <property type="evidence" value="ECO:0007669"/>
    <property type="project" value="InterPro"/>
</dbReference>
<keyword evidence="3 9" id="KW-0150">Chloroplast</keyword>
<sequence>MASIATSHFVSRSAHVNCAAPESRAILAQFDPKTRVSTHNGLRSLNKADMLLMKSNANALSKHVRSKASSNQNNKPPKAYISGMNIAVVATECDKFCKTGGLGDVVGGLPPALAKRGHRVMTIIPRYDQYKDAWDTNVLVELKVGDSLYTVRFFHTYKRGVDIVFVDHPMFLEKVWGKTGSKLYGPTAGSDYDDNQIRFSLLCQAALEAPRVLNLNNNPNFSGPYGEDMVFIANDWHTGLLPCYLKSMYQSKGIYQNAKVVLCIHNIAYQGRFAFADFSKLNLPDEFKSSFDFIDGHVKPVIGRKINWMKAGILESDRVVTVSPYYAQEILSGPAKGVELDNTCRAATLTGITNGTDTQIWNPLTDEYICVNYDKTTVMDAKPLLKEAVQAETGLEIDPTKPLIGFIGRLEEQKGSDILTAAIPEFIGEDVQIIVLGTGKKAMEKQIEELEIKYPGKAVGVAKFNSPLAHMIIAGADYMLIPSRFEPCGLVQLHAMSYGTVPIVASTGGLMDTVKEGYTGFQMGSFSVECETVDASDVTAVATTVKRALKTYGTPAMEEMIKNCMSQDVSWKEPAKLWEKLLLSLDVPGSEPGVDAEEEITASTKKKAPAAV</sequence>
<dbReference type="FunFam" id="3.40.50.2000:FF:000073">
    <property type="entry name" value="Starch synthase, chloroplastic/amyloplastic"/>
    <property type="match status" value="1"/>
</dbReference>
<protein>
    <recommendedName>
        <fullName evidence="9">Starch synthase, chloroplastic/amyloplastic</fullName>
        <ecNumber evidence="9">2.4.1.-</ecNumber>
    </recommendedName>
</protein>
<comment type="pathway">
    <text evidence="1 9">Glycan biosynthesis; starch biosynthesis.</text>
</comment>
<organism evidence="13">
    <name type="scientific">Amaranthus cruentus</name>
    <name type="common">Purple amaranth</name>
    <name type="synonym">Amaranthus paniculatus</name>
    <dbReference type="NCBI Taxonomy" id="117272"/>
    <lineage>
        <taxon>Eukaryota</taxon>
        <taxon>Viridiplantae</taxon>
        <taxon>Streptophyta</taxon>
        <taxon>Embryophyta</taxon>
        <taxon>Tracheophyta</taxon>
        <taxon>Spermatophyta</taxon>
        <taxon>Magnoliopsida</taxon>
        <taxon>eudicotyledons</taxon>
        <taxon>Gunneridae</taxon>
        <taxon>Pentapetalae</taxon>
        <taxon>Caryophyllales</taxon>
        <taxon>Amaranthaceae</taxon>
        <taxon>Amaranthus</taxon>
    </lineage>
</organism>
<dbReference type="NCBIfam" id="TIGR02095">
    <property type="entry name" value="glgA"/>
    <property type="match status" value="1"/>
</dbReference>
<reference evidence="13" key="1">
    <citation type="submission" date="2016-05" db="EMBL/GenBank/DDBJ databases">
        <authorList>
            <person name="Park Y."/>
            <person name="Nemoto K."/>
            <person name="Nishikawa T."/>
            <person name="Matsushima K."/>
        </authorList>
    </citation>
    <scope>NUCLEOTIDE SEQUENCE</scope>
    <source>
        <strain evidence="13">Ames 22004</strain>
    </source>
</reference>
<dbReference type="InterPro" id="IPR011835">
    <property type="entry name" value="GS/SS"/>
</dbReference>
<evidence type="ECO:0000256" key="10">
    <source>
        <dbReference type="SAM" id="MobiDB-lite"/>
    </source>
</evidence>
<dbReference type="AlphaFoldDB" id="A0A3G9IU40"/>
<dbReference type="Gene3D" id="3.40.50.2000">
    <property type="entry name" value="Glycogen Phosphorylase B"/>
    <property type="match status" value="2"/>
</dbReference>
<keyword evidence="7 9" id="KW-0750">Starch biosynthesis</keyword>
<dbReference type="Pfam" id="PF08323">
    <property type="entry name" value="Glyco_transf_5"/>
    <property type="match status" value="1"/>
</dbReference>
<evidence type="ECO:0000259" key="11">
    <source>
        <dbReference type="Pfam" id="PF00534"/>
    </source>
</evidence>
<evidence type="ECO:0000256" key="4">
    <source>
        <dbReference type="ARBA" id="ARBA00022640"/>
    </source>
</evidence>
<keyword evidence="6" id="KW-0808">Transferase</keyword>
<reference evidence="13" key="2">
    <citation type="journal article" date="2017" name="Mol. Breed.">
        <title>Characterization of a new granule-bound starch synthase gene found in amaranth grains (Amaranthus cruentus L.).</title>
        <authorList>
            <person name="Park Y.-J."/>
            <person name="Nishikawa T."/>
            <person name="Matsushima K."/>
            <person name="Nemoto K."/>
        </authorList>
    </citation>
    <scope>NUCLEOTIDE SEQUENCE</scope>
    <source>
        <strain evidence="13">Ames 22004</strain>
    </source>
</reference>
<dbReference type="UniPathway" id="UPA00152"/>
<evidence type="ECO:0000256" key="3">
    <source>
        <dbReference type="ARBA" id="ARBA00022528"/>
    </source>
</evidence>
<comment type="subcellular location">
    <subcellularLocation>
        <location evidence="9">Plastid</location>
        <location evidence="9">Chloroplast</location>
    </subcellularLocation>
    <subcellularLocation>
        <location evidence="9">Plastid</location>
        <location evidence="9">Amyloplast</location>
    </subcellularLocation>
</comment>
<evidence type="ECO:0000256" key="2">
    <source>
        <dbReference type="ARBA" id="ARBA00010281"/>
    </source>
</evidence>